<dbReference type="AlphaFoldDB" id="A0A2J6R6V6"/>
<keyword evidence="3" id="KW-1185">Reference proteome</keyword>
<accession>A0A2J6R6V6</accession>
<dbReference type="InterPro" id="IPR052895">
    <property type="entry name" value="HetReg/Transcr_Mod"/>
</dbReference>
<organism evidence="2 3">
    <name type="scientific">Hyaloscypha variabilis (strain UAMH 11265 / GT02V1 / F)</name>
    <name type="common">Meliniomyces variabilis</name>
    <dbReference type="NCBI Taxonomy" id="1149755"/>
    <lineage>
        <taxon>Eukaryota</taxon>
        <taxon>Fungi</taxon>
        <taxon>Dikarya</taxon>
        <taxon>Ascomycota</taxon>
        <taxon>Pezizomycotina</taxon>
        <taxon>Leotiomycetes</taxon>
        <taxon>Helotiales</taxon>
        <taxon>Hyaloscyphaceae</taxon>
        <taxon>Hyaloscypha</taxon>
        <taxon>Hyaloscypha variabilis</taxon>
    </lineage>
</organism>
<dbReference type="Pfam" id="PF06985">
    <property type="entry name" value="HET"/>
    <property type="match status" value="1"/>
</dbReference>
<feature type="domain" description="Heterokaryon incompatibility" evidence="1">
    <location>
        <begin position="52"/>
        <end position="185"/>
    </location>
</feature>
<dbReference type="PANTHER" id="PTHR24148">
    <property type="entry name" value="ANKYRIN REPEAT DOMAIN-CONTAINING PROTEIN 39 HOMOLOG-RELATED"/>
    <property type="match status" value="1"/>
</dbReference>
<dbReference type="EMBL" id="KZ613954">
    <property type="protein sequence ID" value="PMD34246.1"/>
    <property type="molecule type" value="Genomic_DNA"/>
</dbReference>
<dbReference type="Proteomes" id="UP000235786">
    <property type="component" value="Unassembled WGS sequence"/>
</dbReference>
<dbReference type="InterPro" id="IPR010730">
    <property type="entry name" value="HET"/>
</dbReference>
<dbReference type="STRING" id="1149755.A0A2J6R6V6"/>
<proteinExistence type="predicted"/>
<evidence type="ECO:0000259" key="1">
    <source>
        <dbReference type="Pfam" id="PF06985"/>
    </source>
</evidence>
<dbReference type="PANTHER" id="PTHR24148:SF73">
    <property type="entry name" value="HET DOMAIN PROTEIN (AFU_ORTHOLOGUE AFUA_8G01020)"/>
    <property type="match status" value="1"/>
</dbReference>
<dbReference type="OrthoDB" id="2157530at2759"/>
<name>A0A2J6R6V6_HYAVF</name>
<evidence type="ECO:0000313" key="2">
    <source>
        <dbReference type="EMBL" id="PMD34246.1"/>
    </source>
</evidence>
<reference evidence="2 3" key="1">
    <citation type="submission" date="2016-04" db="EMBL/GenBank/DDBJ databases">
        <title>A degradative enzymes factory behind the ericoid mycorrhizal symbiosis.</title>
        <authorList>
            <consortium name="DOE Joint Genome Institute"/>
            <person name="Martino E."/>
            <person name="Morin E."/>
            <person name="Grelet G."/>
            <person name="Kuo A."/>
            <person name="Kohler A."/>
            <person name="Daghino S."/>
            <person name="Barry K."/>
            <person name="Choi C."/>
            <person name="Cichocki N."/>
            <person name="Clum A."/>
            <person name="Copeland A."/>
            <person name="Hainaut M."/>
            <person name="Haridas S."/>
            <person name="Labutti K."/>
            <person name="Lindquist E."/>
            <person name="Lipzen A."/>
            <person name="Khouja H.-R."/>
            <person name="Murat C."/>
            <person name="Ohm R."/>
            <person name="Olson A."/>
            <person name="Spatafora J."/>
            <person name="Veneault-Fourrey C."/>
            <person name="Henrissat B."/>
            <person name="Grigoriev I."/>
            <person name="Martin F."/>
            <person name="Perotto S."/>
        </authorList>
    </citation>
    <scope>NUCLEOTIDE SEQUENCE [LARGE SCALE GENOMIC DNA]</scope>
    <source>
        <strain evidence="2 3">F</strain>
    </source>
</reference>
<sequence length="580" mass="66079">MAQSSFPYQPLEENDSIRLLYLQPSEKHDADLHGSLVHTTIHERSYDLHTPFTALSYVWGDPTITSFIYIDDHHVTITASLAAALRDIRDSSLVFRIWADALCIDQNNIPERNQQVKQMGSIYQAAGHTIIHLGLLTSEAELVLLKARSRHVLKGETEEIIQLTKQAEVGILLRPWFTRAWILQELVLSRDPWVQCGKLRVRWTDLCALLLGQQEGLESAGMALKVLKDMDSARSRGAENSLYDILRARRGFGASDKRDIVYALLGLIKQDKAFSPELVDYSMSLSRVYTIVAELILRSPLQQEWTETVLSHADDGRELQDRPDGLPSWAPDWSVLPSYKAQFPKQMIPEEYTSCWAGIPFHCIDNPPTLLTLGSHFDTIEVVSPAFQWTPAIIQQLERTVKTFELRDLELEVRKLFEELKGLDKAGVQHSSFELFLSRFMSPFLRMYDVLEFLKHVGTAMEGRRLALTEKGCIVVVPSCTRPGDECVYFAGFRPFIVRNTPKQQPQHSNGLIQSAWLFLILNMGIQPDGIWDAKTPAIEYRRLIGACYNFQDFFSDPQKIGFLRHFAINLTLLLPFGIY</sequence>
<protein>
    <submittedName>
        <fullName evidence="2">HET-domain-containing protein</fullName>
    </submittedName>
</protein>
<evidence type="ECO:0000313" key="3">
    <source>
        <dbReference type="Proteomes" id="UP000235786"/>
    </source>
</evidence>
<gene>
    <name evidence="2" type="ORF">L207DRAFT_517442</name>
</gene>